<evidence type="ECO:0000313" key="2">
    <source>
        <dbReference type="Proteomes" id="UP000053097"/>
    </source>
</evidence>
<sequence>LLTSAVSYFTVLHTMN</sequence>
<keyword evidence="2" id="KW-1185">Reference proteome</keyword>
<accession>A0A026X475</accession>
<dbReference type="EMBL" id="KK107028">
    <property type="protein sequence ID" value="EZA62174.1"/>
    <property type="molecule type" value="Genomic_DNA"/>
</dbReference>
<dbReference type="AlphaFoldDB" id="A0A026X475"/>
<gene>
    <name evidence="1" type="ORF">X777_05712</name>
</gene>
<organism evidence="1 2">
    <name type="scientific">Ooceraea biroi</name>
    <name type="common">Clonal raider ant</name>
    <name type="synonym">Cerapachys biroi</name>
    <dbReference type="NCBI Taxonomy" id="2015173"/>
    <lineage>
        <taxon>Eukaryota</taxon>
        <taxon>Metazoa</taxon>
        <taxon>Ecdysozoa</taxon>
        <taxon>Arthropoda</taxon>
        <taxon>Hexapoda</taxon>
        <taxon>Insecta</taxon>
        <taxon>Pterygota</taxon>
        <taxon>Neoptera</taxon>
        <taxon>Endopterygota</taxon>
        <taxon>Hymenoptera</taxon>
        <taxon>Apocrita</taxon>
        <taxon>Aculeata</taxon>
        <taxon>Formicoidea</taxon>
        <taxon>Formicidae</taxon>
        <taxon>Dorylinae</taxon>
        <taxon>Ooceraea</taxon>
    </lineage>
</organism>
<dbReference type="Proteomes" id="UP000053097">
    <property type="component" value="Unassembled WGS sequence"/>
</dbReference>
<reference evidence="1 2" key="1">
    <citation type="journal article" date="2014" name="Curr. Biol.">
        <title>The genome of the clonal raider ant Cerapachys biroi.</title>
        <authorList>
            <person name="Oxley P.R."/>
            <person name="Ji L."/>
            <person name="Fetter-Pruneda I."/>
            <person name="McKenzie S.K."/>
            <person name="Li C."/>
            <person name="Hu H."/>
            <person name="Zhang G."/>
            <person name="Kronauer D.J."/>
        </authorList>
    </citation>
    <scope>NUCLEOTIDE SEQUENCE [LARGE SCALE GENOMIC DNA]</scope>
</reference>
<evidence type="ECO:0000313" key="1">
    <source>
        <dbReference type="EMBL" id="EZA62174.1"/>
    </source>
</evidence>
<protein>
    <submittedName>
        <fullName evidence="1">Uncharacterized protein</fullName>
    </submittedName>
</protein>
<proteinExistence type="predicted"/>
<name>A0A026X475_OOCBI</name>
<feature type="non-terminal residue" evidence="1">
    <location>
        <position position="1"/>
    </location>
</feature>